<keyword evidence="2" id="KW-0732">Signal</keyword>
<organism evidence="3 4">
    <name type="scientific">Flavobacterium quisquiliarum</name>
    <dbReference type="NCBI Taxonomy" id="1834436"/>
    <lineage>
        <taxon>Bacteria</taxon>
        <taxon>Pseudomonadati</taxon>
        <taxon>Bacteroidota</taxon>
        <taxon>Flavobacteriia</taxon>
        <taxon>Flavobacteriales</taxon>
        <taxon>Flavobacteriaceae</taxon>
        <taxon>Flavobacterium</taxon>
    </lineage>
</organism>
<accession>A0ABV8VY02</accession>
<gene>
    <name evidence="3" type="ORF">ACFOY0_00145</name>
</gene>
<feature type="region of interest" description="Disordered" evidence="1">
    <location>
        <begin position="213"/>
        <end position="234"/>
    </location>
</feature>
<dbReference type="EMBL" id="JBHSCO010000001">
    <property type="protein sequence ID" value="MFC4389384.1"/>
    <property type="molecule type" value="Genomic_DNA"/>
</dbReference>
<comment type="caution">
    <text evidence="3">The sequence shown here is derived from an EMBL/GenBank/DDBJ whole genome shotgun (WGS) entry which is preliminary data.</text>
</comment>
<evidence type="ECO:0000256" key="2">
    <source>
        <dbReference type="SAM" id="SignalP"/>
    </source>
</evidence>
<evidence type="ECO:0000313" key="3">
    <source>
        <dbReference type="EMBL" id="MFC4389384.1"/>
    </source>
</evidence>
<dbReference type="RefSeq" id="WP_179003293.1">
    <property type="nucleotide sequence ID" value="NZ_JBHSCO010000001.1"/>
</dbReference>
<dbReference type="PROSITE" id="PS51257">
    <property type="entry name" value="PROKAR_LIPOPROTEIN"/>
    <property type="match status" value="1"/>
</dbReference>
<keyword evidence="4" id="KW-1185">Reference proteome</keyword>
<feature type="chain" id="PRO_5046477698" description="Lipoprotein" evidence="2">
    <location>
        <begin position="23"/>
        <end position="254"/>
    </location>
</feature>
<proteinExistence type="predicted"/>
<sequence length="254" mass="28720">MKNSILYIILSLLLVFTIQSCKKDTKTTSKNVAVTDSLPANKEFEENGEEYEENNPEEADVTYPETGKKATDFLPKLGIYEIEYDAEGDLNNDGLKDIAIVLKHKDVKTAKRPMLILLQNTDKSYRLDKVSDVVMPAEYNEYDFKLYDTEDISIEKGKLLINLYGIGPSGTLLSTFKYVGKDFILNYMEAYYSGAGGRSGLTYDFEKGEITETETNTMKEDEPTTSSTTPVKKKMHSFENTSITEFFNEDNNPS</sequence>
<protein>
    <recommendedName>
        <fullName evidence="5">Lipoprotein</fullName>
    </recommendedName>
</protein>
<evidence type="ECO:0000256" key="1">
    <source>
        <dbReference type="SAM" id="MobiDB-lite"/>
    </source>
</evidence>
<feature type="signal peptide" evidence="2">
    <location>
        <begin position="1"/>
        <end position="22"/>
    </location>
</feature>
<name>A0ABV8VY02_9FLAO</name>
<evidence type="ECO:0000313" key="4">
    <source>
        <dbReference type="Proteomes" id="UP001595719"/>
    </source>
</evidence>
<reference evidence="4" key="1">
    <citation type="journal article" date="2019" name="Int. J. Syst. Evol. Microbiol.">
        <title>The Global Catalogue of Microorganisms (GCM) 10K type strain sequencing project: providing services to taxonomists for standard genome sequencing and annotation.</title>
        <authorList>
            <consortium name="The Broad Institute Genomics Platform"/>
            <consortium name="The Broad Institute Genome Sequencing Center for Infectious Disease"/>
            <person name="Wu L."/>
            <person name="Ma J."/>
        </authorList>
    </citation>
    <scope>NUCLEOTIDE SEQUENCE [LARGE SCALE GENOMIC DNA]</scope>
    <source>
        <strain evidence="4">CGMCC 1.15345</strain>
    </source>
</reference>
<evidence type="ECO:0008006" key="5">
    <source>
        <dbReference type="Google" id="ProtNLM"/>
    </source>
</evidence>
<dbReference type="Proteomes" id="UP001595719">
    <property type="component" value="Unassembled WGS sequence"/>
</dbReference>